<evidence type="ECO:0000256" key="2">
    <source>
        <dbReference type="ARBA" id="ARBA00010617"/>
    </source>
</evidence>
<evidence type="ECO:0000256" key="5">
    <source>
        <dbReference type="ARBA" id="ARBA00023002"/>
    </source>
</evidence>
<dbReference type="GO" id="GO:0005525">
    <property type="term" value="F:GTP binding"/>
    <property type="evidence" value="ECO:0007669"/>
    <property type="project" value="InterPro"/>
</dbReference>
<keyword evidence="3 8" id="KW-0349">Heme</keyword>
<dbReference type="Pfam" id="PF00735">
    <property type="entry name" value="Septin"/>
    <property type="match status" value="1"/>
</dbReference>
<keyword evidence="4 8" id="KW-0479">Metal-binding</keyword>
<dbReference type="Gene3D" id="1.10.630.10">
    <property type="entry name" value="Cytochrome P450"/>
    <property type="match status" value="1"/>
</dbReference>
<name>B2BHS6_HETAN</name>
<comment type="similarity">
    <text evidence="2 8">Belongs to the cytochrome P450 family.</text>
</comment>
<reference evidence="10" key="1">
    <citation type="journal article" date="2008" name="Fungal Genet. Biol.">
        <title>Identification and analysis of differentially expressed Heterobasidion parviporum genes during natural colonization of Norway spruce stems.</title>
        <authorList>
            <person name="Yakovlev I.A."/>
            <person name="Hietala A.M."/>
            <person name="Steffenrem A."/>
            <person name="Solheim H."/>
            <person name="Fossdal C.G."/>
        </authorList>
    </citation>
    <scope>NUCLEOTIDE SEQUENCE</scope>
</reference>
<evidence type="ECO:0000256" key="3">
    <source>
        <dbReference type="ARBA" id="ARBA00022617"/>
    </source>
</evidence>
<evidence type="ECO:0000256" key="8">
    <source>
        <dbReference type="RuleBase" id="RU000461"/>
    </source>
</evidence>
<dbReference type="GO" id="GO:0005506">
    <property type="term" value="F:iron ion binding"/>
    <property type="evidence" value="ECO:0007669"/>
    <property type="project" value="InterPro"/>
</dbReference>
<evidence type="ECO:0000256" key="4">
    <source>
        <dbReference type="ARBA" id="ARBA00022723"/>
    </source>
</evidence>
<dbReference type="AlphaFoldDB" id="B2BHS6"/>
<dbReference type="GO" id="GO:0020037">
    <property type="term" value="F:heme binding"/>
    <property type="evidence" value="ECO:0007669"/>
    <property type="project" value="InterPro"/>
</dbReference>
<keyword evidence="5 8" id="KW-0560">Oxidoreductase</keyword>
<sequence length="204" mass="23510">MLHDPVKYPDPESFKPERFFRDDGTLNDDNVQPAFGFGRRVCPGQHLAKASIWIMVACTLALFDIEPAKDEAGNEIPIHYDYTDGLVSHPLPFKCSIRPRDKRPRNLFRSSKQYNFPYDVEEDDEETIQDNSELRALLPFAIIGSEEEIEIDGQPVRARIYPWGIAEVDNPKHSDFSRLRSALLNSHLADLKSLTRDVLYETYR</sequence>
<comment type="cofactor">
    <cofactor evidence="1">
        <name>heme</name>
        <dbReference type="ChEBI" id="CHEBI:30413"/>
    </cofactor>
</comment>
<dbReference type="GO" id="GO:0004497">
    <property type="term" value="F:monooxygenase activity"/>
    <property type="evidence" value="ECO:0007669"/>
    <property type="project" value="UniProtKB-KW"/>
</dbReference>
<dbReference type="PROSITE" id="PS00086">
    <property type="entry name" value="CYTOCHROME_P450"/>
    <property type="match status" value="1"/>
</dbReference>
<dbReference type="InterPro" id="IPR001128">
    <property type="entry name" value="Cyt_P450"/>
</dbReference>
<keyword evidence="7 8" id="KW-0503">Monooxygenase</keyword>
<dbReference type="EMBL" id="EF514733">
    <property type="protein sequence ID" value="ACB69803.1"/>
    <property type="molecule type" value="mRNA"/>
</dbReference>
<evidence type="ECO:0000256" key="7">
    <source>
        <dbReference type="ARBA" id="ARBA00023033"/>
    </source>
</evidence>
<dbReference type="PROSITE" id="PS51719">
    <property type="entry name" value="G_SEPTIN"/>
    <property type="match status" value="1"/>
</dbReference>
<dbReference type="PANTHER" id="PTHR46300:SF7">
    <property type="entry name" value="P450, PUTATIVE (EUROFUNG)-RELATED"/>
    <property type="match status" value="1"/>
</dbReference>
<dbReference type="GO" id="GO:0016705">
    <property type="term" value="F:oxidoreductase activity, acting on paired donors, with incorporation or reduction of molecular oxygen"/>
    <property type="evidence" value="ECO:0007669"/>
    <property type="project" value="InterPro"/>
</dbReference>
<feature type="domain" description="Septin-type G" evidence="9">
    <location>
        <begin position="1"/>
        <end position="204"/>
    </location>
</feature>
<dbReference type="InterPro" id="IPR036396">
    <property type="entry name" value="Cyt_P450_sf"/>
</dbReference>
<organism evidence="10">
    <name type="scientific">Heterobasidion annosum</name>
    <name type="common">Root rot fungus</name>
    <name type="synonym">Polyporus annosus</name>
    <dbReference type="NCBI Taxonomy" id="13563"/>
    <lineage>
        <taxon>Eukaryota</taxon>
        <taxon>Fungi</taxon>
        <taxon>Dikarya</taxon>
        <taxon>Basidiomycota</taxon>
        <taxon>Agaricomycotina</taxon>
        <taxon>Agaricomycetes</taxon>
        <taxon>Russulales</taxon>
        <taxon>Bondarzewiaceae</taxon>
        <taxon>Heterobasidion</taxon>
        <taxon>Heterobasidion annosum species complex</taxon>
    </lineage>
</organism>
<protein>
    <submittedName>
        <fullName evidence="10">Septin-like protein</fullName>
    </submittedName>
</protein>
<evidence type="ECO:0000313" key="10">
    <source>
        <dbReference type="EMBL" id="ACB69803.1"/>
    </source>
</evidence>
<dbReference type="Gene3D" id="3.40.50.300">
    <property type="entry name" value="P-loop containing nucleotide triphosphate hydrolases"/>
    <property type="match status" value="1"/>
</dbReference>
<feature type="non-terminal residue" evidence="10">
    <location>
        <position position="204"/>
    </location>
</feature>
<evidence type="ECO:0000259" key="9">
    <source>
        <dbReference type="PROSITE" id="PS51719"/>
    </source>
</evidence>
<keyword evidence="6 8" id="KW-0408">Iron</keyword>
<dbReference type="InterPro" id="IPR030379">
    <property type="entry name" value="G_SEPTIN_dom"/>
</dbReference>
<dbReference type="InterPro" id="IPR027417">
    <property type="entry name" value="P-loop_NTPase"/>
</dbReference>
<dbReference type="Pfam" id="PF00067">
    <property type="entry name" value="p450"/>
    <property type="match status" value="1"/>
</dbReference>
<evidence type="ECO:0000256" key="1">
    <source>
        <dbReference type="ARBA" id="ARBA00001971"/>
    </source>
</evidence>
<dbReference type="InterPro" id="IPR050364">
    <property type="entry name" value="Cytochrome_P450_fung"/>
</dbReference>
<dbReference type="PANTHER" id="PTHR46300">
    <property type="entry name" value="P450, PUTATIVE (EUROFUNG)-RELATED-RELATED"/>
    <property type="match status" value="1"/>
</dbReference>
<dbReference type="SUPFAM" id="SSF48264">
    <property type="entry name" value="Cytochrome P450"/>
    <property type="match status" value="1"/>
</dbReference>
<proteinExistence type="evidence at transcript level"/>
<accession>B2BHS6</accession>
<dbReference type="InterPro" id="IPR017972">
    <property type="entry name" value="Cyt_P450_CS"/>
</dbReference>
<evidence type="ECO:0000256" key="6">
    <source>
        <dbReference type="ARBA" id="ARBA00023004"/>
    </source>
</evidence>